<gene>
    <name evidence="1" type="ORF">H6A31_03950</name>
</gene>
<sequence length="101" mass="12214">MDEKKRFNLLIDNERYPVSIFPSEEEGYREAARQINYKLNKYRSAFPEFNSIQHWKMVALDLAYENTSMKDRNDTRPYMEKIKELNEDIERCIQQSQDKGL</sequence>
<dbReference type="Pfam" id="PF05164">
    <property type="entry name" value="ZapA"/>
    <property type="match status" value="1"/>
</dbReference>
<name>A0ABS2ETG7_9BACE</name>
<protein>
    <submittedName>
        <fullName evidence="1">Cell division protein ZapA</fullName>
    </submittedName>
</protein>
<keyword evidence="1" id="KW-0132">Cell division</keyword>
<accession>A0ABS2ETG7</accession>
<organism evidence="1 2">
    <name type="scientific">Bacteroides mediterraneensis</name>
    <dbReference type="NCBI Taxonomy" id="1841856"/>
    <lineage>
        <taxon>Bacteria</taxon>
        <taxon>Pseudomonadati</taxon>
        <taxon>Bacteroidota</taxon>
        <taxon>Bacteroidia</taxon>
        <taxon>Bacteroidales</taxon>
        <taxon>Bacteroidaceae</taxon>
        <taxon>Bacteroides</taxon>
    </lineage>
</organism>
<reference evidence="1 2" key="1">
    <citation type="journal article" date="2021" name="Sci. Rep.">
        <title>The distribution of antibiotic resistance genes in chicken gut microbiota commensals.</title>
        <authorList>
            <person name="Juricova H."/>
            <person name="Matiasovicova J."/>
            <person name="Kubasova T."/>
            <person name="Cejkova D."/>
            <person name="Rychlik I."/>
        </authorList>
    </citation>
    <scope>NUCLEOTIDE SEQUENCE [LARGE SCALE GENOMIC DNA]</scope>
    <source>
        <strain evidence="1 2">An801</strain>
    </source>
</reference>
<keyword evidence="2" id="KW-1185">Reference proteome</keyword>
<dbReference type="SUPFAM" id="SSF102829">
    <property type="entry name" value="Cell division protein ZapA-like"/>
    <property type="match status" value="1"/>
</dbReference>
<dbReference type="Proteomes" id="UP000703295">
    <property type="component" value="Unassembled WGS sequence"/>
</dbReference>
<evidence type="ECO:0000313" key="2">
    <source>
        <dbReference type="Proteomes" id="UP000703295"/>
    </source>
</evidence>
<comment type="caution">
    <text evidence="1">The sequence shown here is derived from an EMBL/GenBank/DDBJ whole genome shotgun (WGS) entry which is preliminary data.</text>
</comment>
<proteinExistence type="predicted"/>
<dbReference type="GO" id="GO:0051301">
    <property type="term" value="P:cell division"/>
    <property type="evidence" value="ECO:0007669"/>
    <property type="project" value="UniProtKB-KW"/>
</dbReference>
<dbReference type="EMBL" id="JACJJW010000006">
    <property type="protein sequence ID" value="MBM6757848.1"/>
    <property type="molecule type" value="Genomic_DNA"/>
</dbReference>
<dbReference type="InterPro" id="IPR007838">
    <property type="entry name" value="Cell_div_ZapA-like"/>
</dbReference>
<dbReference type="RefSeq" id="WP_204474927.1">
    <property type="nucleotide sequence ID" value="NZ_CATVUC010000034.1"/>
</dbReference>
<evidence type="ECO:0000313" key="1">
    <source>
        <dbReference type="EMBL" id="MBM6757848.1"/>
    </source>
</evidence>
<keyword evidence="1" id="KW-0131">Cell cycle</keyword>
<dbReference type="InterPro" id="IPR036192">
    <property type="entry name" value="Cell_div_ZapA-like_sf"/>
</dbReference>